<keyword evidence="2" id="KW-1185">Reference proteome</keyword>
<organism evidence="1 2">
    <name type="scientific">Paractinoplanes atraurantiacus</name>
    <dbReference type="NCBI Taxonomy" id="1036182"/>
    <lineage>
        <taxon>Bacteria</taxon>
        <taxon>Bacillati</taxon>
        <taxon>Actinomycetota</taxon>
        <taxon>Actinomycetes</taxon>
        <taxon>Micromonosporales</taxon>
        <taxon>Micromonosporaceae</taxon>
        <taxon>Paractinoplanes</taxon>
    </lineage>
</organism>
<evidence type="ECO:0000313" key="1">
    <source>
        <dbReference type="EMBL" id="SNY62282.1"/>
    </source>
</evidence>
<protein>
    <submittedName>
        <fullName evidence="1">Restriction system protein</fullName>
    </submittedName>
</protein>
<dbReference type="AlphaFoldDB" id="A0A285JPN8"/>
<name>A0A285JPN8_9ACTN</name>
<reference evidence="1 2" key="1">
    <citation type="submission" date="2017-09" db="EMBL/GenBank/DDBJ databases">
        <authorList>
            <person name="Ehlers B."/>
            <person name="Leendertz F.H."/>
        </authorList>
    </citation>
    <scope>NUCLEOTIDE SEQUENCE [LARGE SCALE GENOMIC DNA]</scope>
    <source>
        <strain evidence="1 2">CGMCC 4.6857</strain>
    </source>
</reference>
<proteinExistence type="predicted"/>
<dbReference type="EMBL" id="OBDY01000023">
    <property type="protein sequence ID" value="SNY62282.1"/>
    <property type="molecule type" value="Genomic_DNA"/>
</dbReference>
<sequence>MSAGWPLQFPRAARTEWDRTARQLIVDWQLPSFETVPDATRVRYVKSSDEYKRIAMAAGPRAALYRDALCQSTLRVVADLFRADHFGNLASLSSTATSWPATPQPDKTPTTIW</sequence>
<accession>A0A285JPN8</accession>
<dbReference type="Proteomes" id="UP000219612">
    <property type="component" value="Unassembled WGS sequence"/>
</dbReference>
<evidence type="ECO:0000313" key="2">
    <source>
        <dbReference type="Proteomes" id="UP000219612"/>
    </source>
</evidence>
<gene>
    <name evidence="1" type="ORF">SAMN05421748_123118</name>
</gene>